<feature type="region of interest" description="Disordered" evidence="1">
    <location>
        <begin position="98"/>
        <end position="169"/>
    </location>
</feature>
<evidence type="ECO:0000313" key="3">
    <source>
        <dbReference type="Proteomes" id="UP000054337"/>
    </source>
</evidence>
<accession>W7DZW0</accession>
<protein>
    <submittedName>
        <fullName evidence="2">Uncharacterized protein</fullName>
    </submittedName>
</protein>
<organism evidence="2 3">
    <name type="scientific">Bipolaris victoriae (strain FI3)</name>
    <name type="common">Victoria blight of oats agent</name>
    <name type="synonym">Cochliobolus victoriae</name>
    <dbReference type="NCBI Taxonomy" id="930091"/>
    <lineage>
        <taxon>Eukaryota</taxon>
        <taxon>Fungi</taxon>
        <taxon>Dikarya</taxon>
        <taxon>Ascomycota</taxon>
        <taxon>Pezizomycotina</taxon>
        <taxon>Dothideomycetes</taxon>
        <taxon>Pleosporomycetidae</taxon>
        <taxon>Pleosporales</taxon>
        <taxon>Pleosporineae</taxon>
        <taxon>Pleosporaceae</taxon>
        <taxon>Bipolaris</taxon>
    </lineage>
</organism>
<dbReference type="AlphaFoldDB" id="W7DZW0"/>
<dbReference type="HOGENOM" id="CLU_1578244_0_0_1"/>
<dbReference type="EMBL" id="KI968838">
    <property type="protein sequence ID" value="EUN21671.1"/>
    <property type="molecule type" value="Genomic_DNA"/>
</dbReference>
<sequence length="169" mass="18747">MQTLGRSTRSNLKTRLLLCAYSNRPDRSPLRRKILRVDLQLYPRPTHDIRRADETARVGQRVFEGAAGWGSCCEHAVWQRAKRPLAAWGAAARWRWTGRATRDDEGPPAKTLTTGDCVPGRNTRSPAHSLHCTALHPPSPPLKQSASSAHSTTPRPESPSFLPPPPPRP</sequence>
<feature type="compositionally biased region" description="Polar residues" evidence="1">
    <location>
        <begin position="142"/>
        <end position="153"/>
    </location>
</feature>
<evidence type="ECO:0000256" key="1">
    <source>
        <dbReference type="SAM" id="MobiDB-lite"/>
    </source>
</evidence>
<evidence type="ECO:0000313" key="2">
    <source>
        <dbReference type="EMBL" id="EUN21671.1"/>
    </source>
</evidence>
<gene>
    <name evidence="2" type="ORF">COCVIDRAFT_113397</name>
</gene>
<reference evidence="2 3" key="1">
    <citation type="journal article" date="2013" name="PLoS Genet.">
        <title>Comparative genome structure, secondary metabolite, and effector coding capacity across Cochliobolus pathogens.</title>
        <authorList>
            <person name="Condon B.J."/>
            <person name="Leng Y."/>
            <person name="Wu D."/>
            <person name="Bushley K.E."/>
            <person name="Ohm R.A."/>
            <person name="Otillar R."/>
            <person name="Martin J."/>
            <person name="Schackwitz W."/>
            <person name="Grimwood J."/>
            <person name="MohdZainudin N."/>
            <person name="Xue C."/>
            <person name="Wang R."/>
            <person name="Manning V.A."/>
            <person name="Dhillon B."/>
            <person name="Tu Z.J."/>
            <person name="Steffenson B.J."/>
            <person name="Salamov A."/>
            <person name="Sun H."/>
            <person name="Lowry S."/>
            <person name="LaButti K."/>
            <person name="Han J."/>
            <person name="Copeland A."/>
            <person name="Lindquist E."/>
            <person name="Barry K."/>
            <person name="Schmutz J."/>
            <person name="Baker S.E."/>
            <person name="Ciuffetti L.M."/>
            <person name="Grigoriev I.V."/>
            <person name="Zhong S."/>
            <person name="Turgeon B.G."/>
        </authorList>
    </citation>
    <scope>NUCLEOTIDE SEQUENCE [LARGE SCALE GENOMIC DNA]</scope>
    <source>
        <strain evidence="2 3">FI3</strain>
    </source>
</reference>
<keyword evidence="3" id="KW-1185">Reference proteome</keyword>
<dbReference type="Proteomes" id="UP000054337">
    <property type="component" value="Unassembled WGS sequence"/>
</dbReference>
<dbReference type="GeneID" id="26250349"/>
<name>W7DZW0_BIPV3</name>
<dbReference type="RefSeq" id="XP_014551247.1">
    <property type="nucleotide sequence ID" value="XM_014695761.1"/>
</dbReference>
<proteinExistence type="predicted"/>